<dbReference type="EMBL" id="KV454008">
    <property type="protein sequence ID" value="ODQ44281.1"/>
    <property type="molecule type" value="Genomic_DNA"/>
</dbReference>
<evidence type="ECO:0000313" key="11">
    <source>
        <dbReference type="Proteomes" id="UP000094455"/>
    </source>
</evidence>
<gene>
    <name evidence="10" type="ORF">PICMEDRAFT_65706</name>
</gene>
<dbReference type="PANTHER" id="PTHR16062">
    <property type="entry name" value="SWI/SNF-RELATED"/>
    <property type="match status" value="1"/>
</dbReference>
<dbReference type="GO" id="GO:0006368">
    <property type="term" value="P:transcription elongation by RNA polymerase II"/>
    <property type="evidence" value="ECO:0007669"/>
    <property type="project" value="TreeGrafter"/>
</dbReference>
<evidence type="ECO:0000256" key="4">
    <source>
        <dbReference type="ARBA" id="ARBA00023015"/>
    </source>
</evidence>
<dbReference type="OrthoDB" id="1742084at2759"/>
<accession>A0A1E3NDS4</accession>
<dbReference type="RefSeq" id="XP_019015394.1">
    <property type="nucleotide sequence ID" value="XM_019163488.1"/>
</dbReference>
<evidence type="ECO:0000256" key="2">
    <source>
        <dbReference type="ARBA" id="ARBA00022737"/>
    </source>
</evidence>
<evidence type="ECO:0000256" key="3">
    <source>
        <dbReference type="ARBA" id="ARBA00022853"/>
    </source>
</evidence>
<dbReference type="AlphaFoldDB" id="A0A1E3NDS4"/>
<dbReference type="GO" id="GO:0016586">
    <property type="term" value="C:RSC-type complex"/>
    <property type="evidence" value="ECO:0007669"/>
    <property type="project" value="InterPro"/>
</dbReference>
<keyword evidence="7" id="KW-0539">Nucleus</keyword>
<keyword evidence="2" id="KW-0677">Repeat</keyword>
<evidence type="ECO:0000256" key="5">
    <source>
        <dbReference type="ARBA" id="ARBA00023117"/>
    </source>
</evidence>
<keyword evidence="4" id="KW-0805">Transcription regulation</keyword>
<evidence type="ECO:0000256" key="1">
    <source>
        <dbReference type="ARBA" id="ARBA00004123"/>
    </source>
</evidence>
<proteinExistence type="predicted"/>
<dbReference type="PANTHER" id="PTHR16062:SF20">
    <property type="entry name" value="CHROMATIN STRUCTURE-REMODELING COMPLEX SUBUNIT RSC4"/>
    <property type="match status" value="1"/>
</dbReference>
<evidence type="ECO:0000256" key="6">
    <source>
        <dbReference type="ARBA" id="ARBA00023163"/>
    </source>
</evidence>
<protein>
    <recommendedName>
        <fullName evidence="9">Bromo domain-containing protein</fullName>
    </recommendedName>
</protein>
<evidence type="ECO:0000256" key="7">
    <source>
        <dbReference type="ARBA" id="ARBA00023242"/>
    </source>
</evidence>
<dbReference type="GeneID" id="30180175"/>
<feature type="domain" description="Bromo" evidence="9">
    <location>
        <begin position="96"/>
        <end position="166"/>
    </location>
</feature>
<evidence type="ECO:0000313" key="10">
    <source>
        <dbReference type="EMBL" id="ODQ44281.1"/>
    </source>
</evidence>
<dbReference type="GO" id="GO:0003682">
    <property type="term" value="F:chromatin binding"/>
    <property type="evidence" value="ECO:0007669"/>
    <property type="project" value="TreeGrafter"/>
</dbReference>
<dbReference type="PROSITE" id="PS50014">
    <property type="entry name" value="BROMODOMAIN_2"/>
    <property type="match status" value="1"/>
</dbReference>
<keyword evidence="11" id="KW-1185">Reference proteome</keyword>
<dbReference type="Proteomes" id="UP000094455">
    <property type="component" value="Unassembled WGS sequence"/>
</dbReference>
<comment type="subcellular location">
    <subcellularLocation>
        <location evidence="1">Nucleus</location>
    </subcellularLocation>
</comment>
<keyword evidence="3" id="KW-0156">Chromatin regulator</keyword>
<sequence length="184" mass="21174">MIENKDMADGITNKTTTTLMISMLMIRTSDDDSDEEVYEEDVPSKKRQRLFRGSTAIIKENGKKVTAISTGKPAPAAWVQRAYSMLDELEELTDVDGNNVAAVFMKLPSRKLYADYYKIIKHVVLLDQMRKQLDSKMLLTWDDFIGEAKQMITNADTYNEQGSWVIKCADLIDKRMNEFIDQWE</sequence>
<keyword evidence="5 8" id="KW-0103">Bromodomain</keyword>
<reference evidence="10 11" key="1">
    <citation type="journal article" date="2016" name="Proc. Natl. Acad. Sci. U.S.A.">
        <title>Comparative genomics of biotechnologically important yeasts.</title>
        <authorList>
            <person name="Riley R."/>
            <person name="Haridas S."/>
            <person name="Wolfe K.H."/>
            <person name="Lopes M.R."/>
            <person name="Hittinger C.T."/>
            <person name="Goeker M."/>
            <person name="Salamov A.A."/>
            <person name="Wisecaver J.H."/>
            <person name="Long T.M."/>
            <person name="Calvey C.H."/>
            <person name="Aerts A.L."/>
            <person name="Barry K.W."/>
            <person name="Choi C."/>
            <person name="Clum A."/>
            <person name="Coughlan A.Y."/>
            <person name="Deshpande S."/>
            <person name="Douglass A.P."/>
            <person name="Hanson S.J."/>
            <person name="Klenk H.-P."/>
            <person name="LaButti K.M."/>
            <person name="Lapidus A."/>
            <person name="Lindquist E.A."/>
            <person name="Lipzen A.M."/>
            <person name="Meier-Kolthoff J.P."/>
            <person name="Ohm R.A."/>
            <person name="Otillar R.P."/>
            <person name="Pangilinan J.L."/>
            <person name="Peng Y."/>
            <person name="Rokas A."/>
            <person name="Rosa C.A."/>
            <person name="Scheuner C."/>
            <person name="Sibirny A.A."/>
            <person name="Slot J.C."/>
            <person name="Stielow J.B."/>
            <person name="Sun H."/>
            <person name="Kurtzman C.P."/>
            <person name="Blackwell M."/>
            <person name="Grigoriev I.V."/>
            <person name="Jeffries T.W."/>
        </authorList>
    </citation>
    <scope>NUCLEOTIDE SEQUENCE [LARGE SCALE GENOMIC DNA]</scope>
    <source>
        <strain evidence="10 11">NRRL Y-2026</strain>
    </source>
</reference>
<keyword evidence="6" id="KW-0804">Transcription</keyword>
<dbReference type="STRING" id="763406.A0A1E3NDS4"/>
<dbReference type="InterPro" id="IPR036427">
    <property type="entry name" value="Bromodomain-like_sf"/>
</dbReference>
<dbReference type="GO" id="GO:0006338">
    <property type="term" value="P:chromatin remodeling"/>
    <property type="evidence" value="ECO:0007669"/>
    <property type="project" value="InterPro"/>
</dbReference>
<dbReference type="InterPro" id="IPR001487">
    <property type="entry name" value="Bromodomain"/>
</dbReference>
<dbReference type="Pfam" id="PF00439">
    <property type="entry name" value="Bromodomain"/>
    <property type="match status" value="1"/>
</dbReference>
<evidence type="ECO:0000256" key="8">
    <source>
        <dbReference type="PROSITE-ProRule" id="PRU00035"/>
    </source>
</evidence>
<evidence type="ECO:0000259" key="9">
    <source>
        <dbReference type="PROSITE" id="PS50014"/>
    </source>
</evidence>
<dbReference type="InterPro" id="IPR037382">
    <property type="entry name" value="Rsc/polybromo"/>
</dbReference>
<dbReference type="Gene3D" id="1.20.920.10">
    <property type="entry name" value="Bromodomain-like"/>
    <property type="match status" value="1"/>
</dbReference>
<organism evidence="10 11">
    <name type="scientific">Pichia membranifaciens NRRL Y-2026</name>
    <dbReference type="NCBI Taxonomy" id="763406"/>
    <lineage>
        <taxon>Eukaryota</taxon>
        <taxon>Fungi</taxon>
        <taxon>Dikarya</taxon>
        <taxon>Ascomycota</taxon>
        <taxon>Saccharomycotina</taxon>
        <taxon>Pichiomycetes</taxon>
        <taxon>Pichiales</taxon>
        <taxon>Pichiaceae</taxon>
        <taxon>Pichia</taxon>
    </lineage>
</organism>
<dbReference type="SMART" id="SM00297">
    <property type="entry name" value="BROMO"/>
    <property type="match status" value="1"/>
</dbReference>
<name>A0A1E3NDS4_9ASCO</name>
<dbReference type="SUPFAM" id="SSF47370">
    <property type="entry name" value="Bromodomain"/>
    <property type="match status" value="1"/>
</dbReference>